<dbReference type="Pfam" id="PF01501">
    <property type="entry name" value="Glyco_transf_8"/>
    <property type="match status" value="1"/>
</dbReference>
<reference evidence="6" key="2">
    <citation type="submission" date="2021-02" db="EMBL/GenBank/DDBJ databases">
        <authorList>
            <person name="Kimball J.A."/>
            <person name="Haas M.W."/>
            <person name="Macchietto M."/>
            <person name="Kono T."/>
            <person name="Duquette J."/>
            <person name="Shao M."/>
        </authorList>
    </citation>
    <scope>NUCLEOTIDE SEQUENCE</scope>
    <source>
        <tissue evidence="6">Fresh leaf tissue</tissue>
    </source>
</reference>
<accession>A0A8J5R6G8</accession>
<keyword evidence="7" id="KW-1185">Reference proteome</keyword>
<comment type="caution">
    <text evidence="6">The sequence shown here is derived from an EMBL/GenBank/DDBJ whole genome shotgun (WGS) entry which is preliminary data.</text>
</comment>
<reference evidence="6" key="1">
    <citation type="journal article" date="2021" name="bioRxiv">
        <title>Whole Genome Assembly and Annotation of Northern Wild Rice, Zizania palustris L., Supports a Whole Genome Duplication in the Zizania Genus.</title>
        <authorList>
            <person name="Haas M."/>
            <person name="Kono T."/>
            <person name="Macchietto M."/>
            <person name="Millas R."/>
            <person name="McGilp L."/>
            <person name="Shao M."/>
            <person name="Duquette J."/>
            <person name="Hirsch C.N."/>
            <person name="Kimball J."/>
        </authorList>
    </citation>
    <scope>NUCLEOTIDE SEQUENCE</scope>
    <source>
        <tissue evidence="6">Fresh leaf tissue</tissue>
    </source>
</reference>
<keyword evidence="3" id="KW-0328">Glycosyltransferase</keyword>
<protein>
    <recommendedName>
        <fullName evidence="5">Hexosyltransferase</fullName>
        <ecNumber evidence="5">2.4.1.-</ecNumber>
    </recommendedName>
</protein>
<gene>
    <name evidence="6" type="ORF">GUJ93_ZPchr0001g32946</name>
</gene>
<keyword evidence="4" id="KW-0808">Transferase</keyword>
<evidence type="ECO:0000256" key="1">
    <source>
        <dbReference type="ARBA" id="ARBA00004877"/>
    </source>
</evidence>
<name>A0A8J5R6G8_ZIZPA</name>
<dbReference type="EC" id="2.4.1.-" evidence="5"/>
<dbReference type="AlphaFoldDB" id="A0A8J5R6G8"/>
<evidence type="ECO:0000256" key="5">
    <source>
        <dbReference type="RuleBase" id="RU362027"/>
    </source>
</evidence>
<evidence type="ECO:0000256" key="4">
    <source>
        <dbReference type="ARBA" id="ARBA00022679"/>
    </source>
</evidence>
<evidence type="ECO:0000256" key="2">
    <source>
        <dbReference type="ARBA" id="ARBA00006351"/>
    </source>
</evidence>
<dbReference type="InterPro" id="IPR050748">
    <property type="entry name" value="Glycosyltrans_8_dom-fam"/>
</dbReference>
<organism evidence="6 7">
    <name type="scientific">Zizania palustris</name>
    <name type="common">Northern wild rice</name>
    <dbReference type="NCBI Taxonomy" id="103762"/>
    <lineage>
        <taxon>Eukaryota</taxon>
        <taxon>Viridiplantae</taxon>
        <taxon>Streptophyta</taxon>
        <taxon>Embryophyta</taxon>
        <taxon>Tracheophyta</taxon>
        <taxon>Spermatophyta</taxon>
        <taxon>Magnoliopsida</taxon>
        <taxon>Liliopsida</taxon>
        <taxon>Poales</taxon>
        <taxon>Poaceae</taxon>
        <taxon>BOP clade</taxon>
        <taxon>Oryzoideae</taxon>
        <taxon>Oryzeae</taxon>
        <taxon>Zizaniinae</taxon>
        <taxon>Zizania</taxon>
    </lineage>
</organism>
<evidence type="ECO:0000256" key="3">
    <source>
        <dbReference type="ARBA" id="ARBA00022676"/>
    </source>
</evidence>
<dbReference type="GO" id="GO:0005794">
    <property type="term" value="C:Golgi apparatus"/>
    <property type="evidence" value="ECO:0007669"/>
    <property type="project" value="TreeGrafter"/>
</dbReference>
<dbReference type="EMBL" id="JAAALK010000288">
    <property type="protein sequence ID" value="KAG8052370.1"/>
    <property type="molecule type" value="Genomic_DNA"/>
</dbReference>
<dbReference type="OrthoDB" id="411524at2759"/>
<dbReference type="Proteomes" id="UP000729402">
    <property type="component" value="Unassembled WGS sequence"/>
</dbReference>
<proteinExistence type="inferred from homology"/>
<dbReference type="PANTHER" id="PTHR13778:SF67">
    <property type="entry name" value="HEXOSYLTRANSFERASE"/>
    <property type="match status" value="1"/>
</dbReference>
<dbReference type="PANTHER" id="PTHR13778">
    <property type="entry name" value="GLYCOSYLTRANSFERASE 8 DOMAIN-CONTAINING PROTEIN"/>
    <property type="match status" value="1"/>
</dbReference>
<comment type="pathway">
    <text evidence="1">Glycan metabolism; pectin biosynthesis.</text>
</comment>
<sequence>MEVQKQTQIYHLGSLPPFLLVLTSDIHAVDHRWDQDGLGGDNDKGHCRGLHPGPINLLHWSGKGKPWLRLDAQQPCVVYYLWEPYDLFWPSSSTLEE</sequence>
<dbReference type="InterPro" id="IPR002495">
    <property type="entry name" value="Glyco_trans_8"/>
</dbReference>
<evidence type="ECO:0000313" key="6">
    <source>
        <dbReference type="EMBL" id="KAG8052370.1"/>
    </source>
</evidence>
<dbReference type="GO" id="GO:0016757">
    <property type="term" value="F:glycosyltransferase activity"/>
    <property type="evidence" value="ECO:0007669"/>
    <property type="project" value="UniProtKB-KW"/>
</dbReference>
<evidence type="ECO:0000313" key="7">
    <source>
        <dbReference type="Proteomes" id="UP000729402"/>
    </source>
</evidence>
<comment type="similarity">
    <text evidence="2 5">Belongs to the glycosyltransferase 8 family.</text>
</comment>